<feature type="transmembrane region" description="Helical" evidence="2">
    <location>
        <begin position="216"/>
        <end position="239"/>
    </location>
</feature>
<evidence type="ECO:0000256" key="1">
    <source>
        <dbReference type="SAM" id="MobiDB-lite"/>
    </source>
</evidence>
<dbReference type="RefSeq" id="WP_164438460.1">
    <property type="nucleotide sequence ID" value="NZ_JAAGMD010000456.1"/>
</dbReference>
<dbReference type="EMBL" id="JAAGMD010000456">
    <property type="protein sequence ID" value="NEA87460.1"/>
    <property type="molecule type" value="Genomic_DNA"/>
</dbReference>
<protein>
    <recommendedName>
        <fullName evidence="3">DUF6545 domain-containing protein</fullName>
    </recommendedName>
</protein>
<evidence type="ECO:0000256" key="2">
    <source>
        <dbReference type="SAM" id="Phobius"/>
    </source>
</evidence>
<name>A0A6G3QW98_9ACTN</name>
<comment type="caution">
    <text evidence="4">The sequence shown here is derived from an EMBL/GenBank/DDBJ whole genome shotgun (WGS) entry which is preliminary data.</text>
</comment>
<keyword evidence="2" id="KW-0472">Membrane</keyword>
<feature type="transmembrane region" description="Helical" evidence="2">
    <location>
        <begin position="100"/>
        <end position="122"/>
    </location>
</feature>
<dbReference type="NCBIfam" id="NF042915">
    <property type="entry name" value="MAB_1171c_fam"/>
    <property type="match status" value="1"/>
</dbReference>
<feature type="transmembrane region" description="Helical" evidence="2">
    <location>
        <begin position="6"/>
        <end position="21"/>
    </location>
</feature>
<feature type="region of interest" description="Disordered" evidence="1">
    <location>
        <begin position="375"/>
        <end position="400"/>
    </location>
</feature>
<dbReference type="AlphaFoldDB" id="A0A6G3QW98"/>
<reference evidence="4" key="1">
    <citation type="submission" date="2020-01" db="EMBL/GenBank/DDBJ databases">
        <title>Insect and environment-associated Actinomycetes.</title>
        <authorList>
            <person name="Currrie C."/>
            <person name="Chevrette M."/>
            <person name="Carlson C."/>
            <person name="Stubbendieck R."/>
            <person name="Wendt-Pienkowski E."/>
        </authorList>
    </citation>
    <scope>NUCLEOTIDE SEQUENCE</scope>
    <source>
        <strain evidence="4">SID14436</strain>
    </source>
</reference>
<feature type="transmembrane region" description="Helical" evidence="2">
    <location>
        <begin position="146"/>
        <end position="165"/>
    </location>
</feature>
<dbReference type="InterPro" id="IPR050039">
    <property type="entry name" value="MAB_1171c-like"/>
</dbReference>
<gene>
    <name evidence="4" type="ORF">G3I53_15775</name>
</gene>
<feature type="transmembrane region" description="Helical" evidence="2">
    <location>
        <begin position="66"/>
        <end position="88"/>
    </location>
</feature>
<organism evidence="4">
    <name type="scientific">Streptomyces sp. SID14436</name>
    <dbReference type="NCBI Taxonomy" id="2706070"/>
    <lineage>
        <taxon>Bacteria</taxon>
        <taxon>Bacillati</taxon>
        <taxon>Actinomycetota</taxon>
        <taxon>Actinomycetes</taxon>
        <taxon>Kitasatosporales</taxon>
        <taxon>Streptomycetaceae</taxon>
        <taxon>Streptomyces</taxon>
    </lineage>
</organism>
<evidence type="ECO:0000313" key="4">
    <source>
        <dbReference type="EMBL" id="NEA87460.1"/>
    </source>
</evidence>
<keyword evidence="2" id="KW-0812">Transmembrane</keyword>
<evidence type="ECO:0000259" key="3">
    <source>
        <dbReference type="Pfam" id="PF20182"/>
    </source>
</evidence>
<feature type="domain" description="DUF6545" evidence="3">
    <location>
        <begin position="247"/>
        <end position="351"/>
    </location>
</feature>
<sequence>MSLLVYLGGLMFGLTSVLLARRPRAALRNPLTLSTWLAIVLGALVFVCAAPPTLAAVNDLTGIPNFGAPLTYGMLNAYSCAVLVLLINWRGGPRARVRRLVLRTVAAYGLLTVAIVALFALAGPDTERLTDLDTYYATTPYLREMILLYLLGHSAAMLALCLVCLKWGREVTGSLRTGLRLIVLGALLDLVGFQLAKYTAVVARWTGHDLDVLSTHIAPPMASLAALLCSAGFLLPRLLPPVLAHRRALVDHRRLEPLWALVGPASTTPGPPAASRLLPQERLQWREVAIHDALLALAPYFDHRLRERVRDAALAAGSTPHRARLTAEAAMLTEAARRAAARAEPPQGSGTYRLHATEVSGTGGLVELAQALTRPPAAPDGTVPSAMADPMAEPEEPHVA</sequence>
<keyword evidence="2" id="KW-1133">Transmembrane helix</keyword>
<proteinExistence type="predicted"/>
<dbReference type="InterPro" id="IPR046675">
    <property type="entry name" value="DUF6545"/>
</dbReference>
<feature type="transmembrane region" description="Helical" evidence="2">
    <location>
        <begin position="33"/>
        <end position="54"/>
    </location>
</feature>
<accession>A0A6G3QW98</accession>
<feature type="transmembrane region" description="Helical" evidence="2">
    <location>
        <begin position="177"/>
        <end position="196"/>
    </location>
</feature>
<dbReference type="Pfam" id="PF20182">
    <property type="entry name" value="DUF6545"/>
    <property type="match status" value="1"/>
</dbReference>